<evidence type="ECO:0000313" key="9">
    <source>
        <dbReference type="EMBL" id="CAJ1954680.1"/>
    </source>
</evidence>
<protein>
    <recommendedName>
        <fullName evidence="8">FAD-binding domain-containing protein</fullName>
    </recommendedName>
</protein>
<dbReference type="GO" id="GO:0070189">
    <property type="term" value="P:kynurenine metabolic process"/>
    <property type="evidence" value="ECO:0007669"/>
    <property type="project" value="TreeGrafter"/>
</dbReference>
<dbReference type="Proteomes" id="UP001295423">
    <property type="component" value="Unassembled WGS sequence"/>
</dbReference>
<dbReference type="Pfam" id="PF13450">
    <property type="entry name" value="NAD_binding_8"/>
    <property type="match status" value="1"/>
</dbReference>
<feature type="signal peptide" evidence="7">
    <location>
        <begin position="1"/>
        <end position="18"/>
    </location>
</feature>
<dbReference type="GO" id="GO:0004502">
    <property type="term" value="F:kynurenine 3-monooxygenase activity"/>
    <property type="evidence" value="ECO:0007669"/>
    <property type="project" value="TreeGrafter"/>
</dbReference>
<keyword evidence="6" id="KW-0503">Monooxygenase</keyword>
<comment type="caution">
    <text evidence="9">The sequence shown here is derived from an EMBL/GenBank/DDBJ whole genome shotgun (WGS) entry which is preliminary data.</text>
</comment>
<keyword evidence="10" id="KW-1185">Reference proteome</keyword>
<dbReference type="Gene3D" id="3.50.50.60">
    <property type="entry name" value="FAD/NAD(P)-binding domain"/>
    <property type="match status" value="1"/>
</dbReference>
<evidence type="ECO:0000256" key="3">
    <source>
        <dbReference type="ARBA" id="ARBA00022827"/>
    </source>
</evidence>
<dbReference type="SUPFAM" id="SSF51905">
    <property type="entry name" value="FAD/NAD(P)-binding domain"/>
    <property type="match status" value="1"/>
</dbReference>
<dbReference type="PANTHER" id="PTHR46028">
    <property type="entry name" value="KYNURENINE 3-MONOOXYGENASE"/>
    <property type="match status" value="1"/>
</dbReference>
<dbReference type="InterPro" id="IPR002938">
    <property type="entry name" value="FAD-bd"/>
</dbReference>
<evidence type="ECO:0000256" key="5">
    <source>
        <dbReference type="ARBA" id="ARBA00023002"/>
    </source>
</evidence>
<evidence type="ECO:0000256" key="4">
    <source>
        <dbReference type="ARBA" id="ARBA00022857"/>
    </source>
</evidence>
<reference evidence="9" key="1">
    <citation type="submission" date="2023-08" db="EMBL/GenBank/DDBJ databases">
        <authorList>
            <person name="Audoor S."/>
            <person name="Bilcke G."/>
        </authorList>
    </citation>
    <scope>NUCLEOTIDE SEQUENCE</scope>
</reference>
<keyword evidence="2" id="KW-0285">Flavoprotein</keyword>
<name>A0AAD2FWK3_9STRA</name>
<feature type="chain" id="PRO_5042029325" description="FAD-binding domain-containing protein" evidence="7">
    <location>
        <begin position="19"/>
        <end position="513"/>
    </location>
</feature>
<keyword evidence="5" id="KW-0560">Oxidoreductase</keyword>
<evidence type="ECO:0000256" key="7">
    <source>
        <dbReference type="SAM" id="SignalP"/>
    </source>
</evidence>
<dbReference type="EMBL" id="CAKOGP040001869">
    <property type="protein sequence ID" value="CAJ1954680.1"/>
    <property type="molecule type" value="Genomic_DNA"/>
</dbReference>
<comment type="cofactor">
    <cofactor evidence="1">
        <name>FAD</name>
        <dbReference type="ChEBI" id="CHEBI:57692"/>
    </cofactor>
</comment>
<dbReference type="PANTHER" id="PTHR46028:SF2">
    <property type="entry name" value="KYNURENINE 3-MONOOXYGENASE"/>
    <property type="match status" value="1"/>
</dbReference>
<dbReference type="InterPro" id="IPR036188">
    <property type="entry name" value="FAD/NAD-bd_sf"/>
</dbReference>
<organism evidence="9 10">
    <name type="scientific">Cylindrotheca closterium</name>
    <dbReference type="NCBI Taxonomy" id="2856"/>
    <lineage>
        <taxon>Eukaryota</taxon>
        <taxon>Sar</taxon>
        <taxon>Stramenopiles</taxon>
        <taxon>Ochrophyta</taxon>
        <taxon>Bacillariophyta</taxon>
        <taxon>Bacillariophyceae</taxon>
        <taxon>Bacillariophycidae</taxon>
        <taxon>Bacillariales</taxon>
        <taxon>Bacillariaceae</taxon>
        <taxon>Cylindrotheca</taxon>
    </lineage>
</organism>
<keyword evidence="3" id="KW-0274">FAD</keyword>
<evidence type="ECO:0000256" key="2">
    <source>
        <dbReference type="ARBA" id="ARBA00022630"/>
    </source>
</evidence>
<accession>A0AAD2FWK3</accession>
<evidence type="ECO:0000256" key="1">
    <source>
        <dbReference type="ARBA" id="ARBA00001974"/>
    </source>
</evidence>
<evidence type="ECO:0000256" key="6">
    <source>
        <dbReference type="ARBA" id="ARBA00023033"/>
    </source>
</evidence>
<sequence length="513" mass="56346">MILSILGLGCLLCVVVSGFKTATVVGSGPVGLASALVLAKRHGYQVTVLESAERIDVYDPRKGYPFLIGERGQRLTKLFPSLLHEPLKERGVGVQGPTQLVSIPADPKEVVDLEPKEITIFRPSGERFWVPRHEFTKILLDAATKTENITLVNGVSCRGVKTESDSEIIVCTESKDEYGSLVRKEYKSSILIAADGMNSAVRESLSKPESSLSNWVNGKPKGFQVKRWNSPSSGLKFKTLHMNPKAKIPVGDGTEYQIPFNTQTFHALRSQFKSPKTAMSLGILPCREVPSRAMNVIRLAKHDIWEIRDGNKLKEWFSEAFPRLDFGSDTPMIEQEEFDRFAANDGLTLPPVQYSPELQVQSHTGNAAVIILGDAAHTFPPDLGEGVNSGLEDVVALDEALTNNETPGEMATSYAKARKPETKALVKIATHGAPFQYGQSGGLLTVKRILWTLNFGARLILNKLSFGLTPPQLAIQISQTNLAYSVVWKRAQMLTLTLWMVFAGIMARAFGLL</sequence>
<keyword evidence="7" id="KW-0732">Signal</keyword>
<gene>
    <name evidence="9" type="ORF">CYCCA115_LOCUS15271</name>
</gene>
<feature type="domain" description="FAD-binding" evidence="8">
    <location>
        <begin position="368"/>
        <end position="427"/>
    </location>
</feature>
<dbReference type="AlphaFoldDB" id="A0AAD2FWK3"/>
<dbReference type="GO" id="GO:0071949">
    <property type="term" value="F:FAD binding"/>
    <property type="evidence" value="ECO:0007669"/>
    <property type="project" value="InterPro"/>
</dbReference>
<proteinExistence type="predicted"/>
<evidence type="ECO:0000313" key="10">
    <source>
        <dbReference type="Proteomes" id="UP001295423"/>
    </source>
</evidence>
<keyword evidence="4" id="KW-0521">NADP</keyword>
<dbReference type="Pfam" id="PF01494">
    <property type="entry name" value="FAD_binding_3"/>
    <property type="match status" value="1"/>
</dbReference>
<evidence type="ECO:0000259" key="8">
    <source>
        <dbReference type="Pfam" id="PF01494"/>
    </source>
</evidence>
<dbReference type="PRINTS" id="PR00420">
    <property type="entry name" value="RNGMNOXGNASE"/>
</dbReference>